<dbReference type="PANTHER" id="PTHR13462">
    <property type="entry name" value="CALCIUM UNIPORTER PROTEIN, MITOCHONDRIAL"/>
    <property type="match status" value="1"/>
</dbReference>
<feature type="compositionally biased region" description="Basic and acidic residues" evidence="18">
    <location>
        <begin position="196"/>
        <end position="207"/>
    </location>
</feature>
<evidence type="ECO:0000256" key="13">
    <source>
        <dbReference type="ARBA" id="ARBA00023303"/>
    </source>
</evidence>
<evidence type="ECO:0000256" key="9">
    <source>
        <dbReference type="ARBA" id="ARBA00022989"/>
    </source>
</evidence>
<evidence type="ECO:0000256" key="10">
    <source>
        <dbReference type="ARBA" id="ARBA00023065"/>
    </source>
</evidence>
<protein>
    <recommendedName>
        <fullName evidence="16">Calcium uniporter protein, mitochondrial</fullName>
    </recommendedName>
</protein>
<evidence type="ECO:0000256" key="1">
    <source>
        <dbReference type="ARBA" id="ARBA00004448"/>
    </source>
</evidence>
<comment type="caution">
    <text evidence="21">The sequence shown here is derived from an EMBL/GenBank/DDBJ whole genome shotgun (WGS) entry which is preliminary data.</text>
</comment>
<sequence length="507" mass="57118">MSGVLRRATLCVPVLARLGPAIVATKHPKALRLTHTPPLTRLFSASSILGDHDSPSSSTELPRQKTVGDTRESVTTTKSQQRKAYDRPWLRESSNALPEATSNDPAAGDVTKGRLLTTPTRLLKLILPMPFHPEQEHINATQDEMRHWSKETVEPLALLVHPQQPLSYLERLIQAEIPPMRKGKREKLPDVIFRAESGHKEPDKGSGEKPSQGSGEKPSQGSGEKPSQGSGEKRGANVAPYSGLGREGPNKSETSWVRWSSSTEVGDFIRDAARGREFAIDIEGLPRELRVAVPSFKDRTYYMRMRLRKMSRQIDQMSHVKKDCDLLAHKGAYRLAKGGFAALASWWGIVYYVTFHTDMGWDLVEPVTYLAGLTTIMGGYLWFLFISRDLSYKAAMNVTVSRRQNALYQERGFDQHKWDQLVHDANQMRREIKLAATEYDVEWDEMGDLGGEEVREALEEERSSRKRRRPDDDEGDECDEDDDKSDEDKANRGDKGGDEDKGTCKKE</sequence>
<keyword evidence="22" id="KW-1185">Reference proteome</keyword>
<evidence type="ECO:0000256" key="2">
    <source>
        <dbReference type="ARBA" id="ARBA00005653"/>
    </source>
</evidence>
<comment type="subunit">
    <text evidence="15">Homotetramer, assembles in a dimer or dimers configuration with two interfaces.</text>
</comment>
<evidence type="ECO:0000256" key="3">
    <source>
        <dbReference type="ARBA" id="ARBA00022448"/>
    </source>
</evidence>
<keyword evidence="4" id="KW-0109">Calcium transport</keyword>
<evidence type="ECO:0000256" key="15">
    <source>
        <dbReference type="ARBA" id="ARBA00044966"/>
    </source>
</evidence>
<feature type="compositionally biased region" description="Basic and acidic residues" evidence="18">
    <location>
        <begin position="62"/>
        <end position="72"/>
    </location>
</feature>
<feature type="transmembrane region" description="Helical" evidence="19">
    <location>
        <begin position="335"/>
        <end position="355"/>
    </location>
</feature>
<keyword evidence="6 19" id="KW-0812">Transmembrane</keyword>
<evidence type="ECO:0000256" key="8">
    <source>
        <dbReference type="ARBA" id="ARBA00022837"/>
    </source>
</evidence>
<dbReference type="GO" id="GO:1990246">
    <property type="term" value="C:uniplex complex"/>
    <property type="evidence" value="ECO:0007669"/>
    <property type="project" value="TreeGrafter"/>
</dbReference>
<evidence type="ECO:0000256" key="16">
    <source>
        <dbReference type="ARBA" id="ARBA00044981"/>
    </source>
</evidence>
<feature type="region of interest" description="Disordered" evidence="18">
    <location>
        <begin position="195"/>
        <end position="258"/>
    </location>
</feature>
<keyword evidence="5" id="KW-0107">Calcium channel</keyword>
<dbReference type="Proteomes" id="UP000557566">
    <property type="component" value="Unassembled WGS sequence"/>
</dbReference>
<organism evidence="21 22">
    <name type="scientific">Ophiocordyceps sinensis</name>
    <dbReference type="NCBI Taxonomy" id="72228"/>
    <lineage>
        <taxon>Eukaryota</taxon>
        <taxon>Fungi</taxon>
        <taxon>Dikarya</taxon>
        <taxon>Ascomycota</taxon>
        <taxon>Pezizomycotina</taxon>
        <taxon>Sordariomycetes</taxon>
        <taxon>Hypocreomycetidae</taxon>
        <taxon>Hypocreales</taxon>
        <taxon>Ophiocordycipitaceae</taxon>
        <taxon>Ophiocordyceps</taxon>
    </lineage>
</organism>
<evidence type="ECO:0000259" key="20">
    <source>
        <dbReference type="Pfam" id="PF04678"/>
    </source>
</evidence>
<dbReference type="InterPro" id="IPR006769">
    <property type="entry name" value="MCU_C"/>
</dbReference>
<keyword evidence="11" id="KW-0496">Mitochondrion</keyword>
<feature type="compositionally biased region" description="Basic and acidic residues" evidence="18">
    <location>
        <begin position="486"/>
        <end position="507"/>
    </location>
</feature>
<dbReference type="AlphaFoldDB" id="A0A8H4V599"/>
<evidence type="ECO:0000256" key="14">
    <source>
        <dbReference type="ARBA" id="ARBA00036634"/>
    </source>
</evidence>
<feature type="domain" description="Calcium uniporter protein C-terminal" evidence="20">
    <location>
        <begin position="301"/>
        <end position="421"/>
    </location>
</feature>
<feature type="compositionally biased region" description="Polar residues" evidence="18">
    <location>
        <begin position="209"/>
        <end position="230"/>
    </location>
</feature>
<dbReference type="InterPro" id="IPR039055">
    <property type="entry name" value="MCU_fam"/>
</dbReference>
<dbReference type="GO" id="GO:0005262">
    <property type="term" value="F:calcium channel activity"/>
    <property type="evidence" value="ECO:0007669"/>
    <property type="project" value="UniProtKB-KW"/>
</dbReference>
<dbReference type="PANTHER" id="PTHR13462:SF10">
    <property type="entry name" value="CALCIUM UNIPORTER PROTEIN, MITOCHONDRIAL"/>
    <property type="match status" value="1"/>
</dbReference>
<dbReference type="GO" id="GO:0051560">
    <property type="term" value="P:mitochondrial calcium ion homeostasis"/>
    <property type="evidence" value="ECO:0007669"/>
    <property type="project" value="InterPro"/>
</dbReference>
<feature type="compositionally biased region" description="Basic and acidic residues" evidence="18">
    <location>
        <begin position="452"/>
        <end position="463"/>
    </location>
</feature>
<keyword evidence="12 19" id="KW-0472">Membrane</keyword>
<evidence type="ECO:0000256" key="19">
    <source>
        <dbReference type="SAM" id="Phobius"/>
    </source>
</evidence>
<feature type="region of interest" description="Disordered" evidence="18">
    <location>
        <begin position="47"/>
        <end position="113"/>
    </location>
</feature>
<proteinExistence type="inferred from homology"/>
<keyword evidence="3" id="KW-0813">Transport</keyword>
<dbReference type="EMBL" id="JAAVMX010000005">
    <property type="protein sequence ID" value="KAF4508444.1"/>
    <property type="molecule type" value="Genomic_DNA"/>
</dbReference>
<keyword evidence="7" id="KW-0999">Mitochondrion inner membrane</keyword>
<evidence type="ECO:0000313" key="21">
    <source>
        <dbReference type="EMBL" id="KAF4508444.1"/>
    </source>
</evidence>
<evidence type="ECO:0000256" key="6">
    <source>
        <dbReference type="ARBA" id="ARBA00022692"/>
    </source>
</evidence>
<dbReference type="OrthoDB" id="278338at2759"/>
<feature type="transmembrane region" description="Helical" evidence="19">
    <location>
        <begin position="367"/>
        <end position="386"/>
    </location>
</feature>
<keyword evidence="8" id="KW-0106">Calcium</keyword>
<comment type="catalytic activity">
    <reaction evidence="14">
        <text>Ca(2+)(in) = Ca(2+)(out)</text>
        <dbReference type="Rhea" id="RHEA:29671"/>
        <dbReference type="ChEBI" id="CHEBI:29108"/>
    </reaction>
</comment>
<gene>
    <name evidence="21" type="ORF">G6O67_004821</name>
</gene>
<keyword evidence="10" id="KW-0406">Ion transport</keyword>
<evidence type="ECO:0000256" key="18">
    <source>
        <dbReference type="SAM" id="MobiDB-lite"/>
    </source>
</evidence>
<accession>A0A8H4V599</accession>
<comment type="function">
    <text evidence="17">Highly selective calcium channel localized to the inner mitochondrial membrane, which mediates calcium uptake into the mitochondrial matrix. Mitochondrial calcium homeostasis plays key roles in cellular physiology and regulates ATP production, cytoplasmic calcium signals and activation of cell death pathways. Sufficient to operate as a pore-forming channel without the need of calcium-sensor or auxiliary subunit.</text>
</comment>
<comment type="subcellular location">
    <subcellularLocation>
        <location evidence="1">Mitochondrion inner membrane</location>
        <topology evidence="1">Multi-pass membrane protein</topology>
    </subcellularLocation>
</comment>
<evidence type="ECO:0000256" key="5">
    <source>
        <dbReference type="ARBA" id="ARBA00022673"/>
    </source>
</evidence>
<dbReference type="Pfam" id="PF04678">
    <property type="entry name" value="MCU"/>
    <property type="match status" value="1"/>
</dbReference>
<evidence type="ECO:0000256" key="4">
    <source>
        <dbReference type="ARBA" id="ARBA00022568"/>
    </source>
</evidence>
<name>A0A8H4V599_9HYPO</name>
<evidence type="ECO:0000256" key="12">
    <source>
        <dbReference type="ARBA" id="ARBA00023136"/>
    </source>
</evidence>
<comment type="similarity">
    <text evidence="2">Belongs to the MCU (TC 1.A.77) family.</text>
</comment>
<evidence type="ECO:0000256" key="17">
    <source>
        <dbReference type="ARBA" id="ARBA00045938"/>
    </source>
</evidence>
<feature type="compositionally biased region" description="Polar residues" evidence="18">
    <location>
        <begin position="92"/>
        <end position="104"/>
    </location>
</feature>
<keyword evidence="13" id="KW-0407">Ion channel</keyword>
<evidence type="ECO:0000256" key="7">
    <source>
        <dbReference type="ARBA" id="ARBA00022792"/>
    </source>
</evidence>
<feature type="compositionally biased region" description="Acidic residues" evidence="18">
    <location>
        <begin position="472"/>
        <end position="485"/>
    </location>
</feature>
<keyword evidence="9 19" id="KW-1133">Transmembrane helix</keyword>
<evidence type="ECO:0000313" key="22">
    <source>
        <dbReference type="Proteomes" id="UP000557566"/>
    </source>
</evidence>
<feature type="region of interest" description="Disordered" evidence="18">
    <location>
        <begin position="450"/>
        <end position="507"/>
    </location>
</feature>
<dbReference type="GO" id="GO:0015292">
    <property type="term" value="F:uniporter activity"/>
    <property type="evidence" value="ECO:0007669"/>
    <property type="project" value="TreeGrafter"/>
</dbReference>
<reference evidence="21 22" key="1">
    <citation type="journal article" date="2020" name="Genome Biol. Evol.">
        <title>A new high-quality draft genome assembly of the Chinese cordyceps Ophiocordyceps sinensis.</title>
        <authorList>
            <person name="Shu R."/>
            <person name="Zhang J."/>
            <person name="Meng Q."/>
            <person name="Zhang H."/>
            <person name="Zhou G."/>
            <person name="Li M."/>
            <person name="Wu P."/>
            <person name="Zhao Y."/>
            <person name="Chen C."/>
            <person name="Qin Q."/>
        </authorList>
    </citation>
    <scope>NUCLEOTIDE SEQUENCE [LARGE SCALE GENOMIC DNA]</scope>
    <source>
        <strain evidence="21 22">IOZ07</strain>
    </source>
</reference>
<dbReference type="GO" id="GO:0036444">
    <property type="term" value="P:calcium import into the mitochondrion"/>
    <property type="evidence" value="ECO:0007669"/>
    <property type="project" value="TreeGrafter"/>
</dbReference>
<evidence type="ECO:0000256" key="11">
    <source>
        <dbReference type="ARBA" id="ARBA00023128"/>
    </source>
</evidence>